<dbReference type="EMBL" id="LT906468">
    <property type="protein sequence ID" value="SNV48896.1"/>
    <property type="molecule type" value="Genomic_DNA"/>
</dbReference>
<reference evidence="1 2" key="1">
    <citation type="submission" date="2017-06" db="EMBL/GenBank/DDBJ databases">
        <authorList>
            <consortium name="Pathogen Informatics"/>
        </authorList>
    </citation>
    <scope>NUCLEOTIDE SEQUENCE [LARGE SCALE GENOMIC DNA]</scope>
    <source>
        <strain evidence="1 2">NCTC12149</strain>
    </source>
</reference>
<evidence type="ECO:0000313" key="1">
    <source>
        <dbReference type="EMBL" id="SNV48896.1"/>
    </source>
</evidence>
<sequence>MIILTFLQLATLLILCIKLRYHRNPEVLLNELIIRFDIEYNLKF</sequence>
<dbReference type="KEGG" id="smiz:4412673_01640"/>
<dbReference type="Proteomes" id="UP000215355">
    <property type="component" value="Chromosome 1"/>
</dbReference>
<evidence type="ECO:0000313" key="2">
    <source>
        <dbReference type="Proteomes" id="UP000215355"/>
    </source>
</evidence>
<proteinExistence type="predicted"/>
<dbReference type="AlphaFoldDB" id="A0AAJ5C052"/>
<protein>
    <submittedName>
        <fullName evidence="1">Uncharacterized protein</fullName>
    </submittedName>
</protein>
<accession>A0AAJ5C052</accession>
<organism evidence="1 2">
    <name type="scientific">Sphingobacterium mizutaii</name>
    <dbReference type="NCBI Taxonomy" id="1010"/>
    <lineage>
        <taxon>Bacteria</taxon>
        <taxon>Pseudomonadati</taxon>
        <taxon>Bacteroidota</taxon>
        <taxon>Sphingobacteriia</taxon>
        <taxon>Sphingobacteriales</taxon>
        <taxon>Sphingobacteriaceae</taxon>
        <taxon>Sphingobacterium</taxon>
    </lineage>
</organism>
<name>A0AAJ5C052_9SPHI</name>
<gene>
    <name evidence="1" type="ORF">SAMEA4412673_01640</name>
</gene>